<gene>
    <name evidence="2" type="ORF">Dsin_015278</name>
</gene>
<reference evidence="2" key="1">
    <citation type="journal article" date="2023" name="Plant J.">
        <title>Genome sequences and population genomics provide insights into the demographic history, inbreeding, and mutation load of two 'living fossil' tree species of Dipteronia.</title>
        <authorList>
            <person name="Feng Y."/>
            <person name="Comes H.P."/>
            <person name="Chen J."/>
            <person name="Zhu S."/>
            <person name="Lu R."/>
            <person name="Zhang X."/>
            <person name="Li P."/>
            <person name="Qiu J."/>
            <person name="Olsen K.M."/>
            <person name="Qiu Y."/>
        </authorList>
    </citation>
    <scope>NUCLEOTIDE SEQUENCE</scope>
    <source>
        <strain evidence="2">NBL</strain>
    </source>
</reference>
<feature type="compositionally biased region" description="Low complexity" evidence="1">
    <location>
        <begin position="7"/>
        <end position="22"/>
    </location>
</feature>
<dbReference type="Proteomes" id="UP001281410">
    <property type="component" value="Unassembled WGS sequence"/>
</dbReference>
<protein>
    <submittedName>
        <fullName evidence="2">Uncharacterized protein</fullName>
    </submittedName>
</protein>
<evidence type="ECO:0000313" key="2">
    <source>
        <dbReference type="EMBL" id="KAK3210572.1"/>
    </source>
</evidence>
<feature type="region of interest" description="Disordered" evidence="1">
    <location>
        <begin position="50"/>
        <end position="74"/>
    </location>
</feature>
<evidence type="ECO:0000313" key="3">
    <source>
        <dbReference type="Proteomes" id="UP001281410"/>
    </source>
</evidence>
<accession>A0AAE0AC50</accession>
<name>A0AAE0AC50_9ROSI</name>
<proteinExistence type="predicted"/>
<feature type="compositionally biased region" description="Basic and acidic residues" evidence="1">
    <location>
        <begin position="52"/>
        <end position="67"/>
    </location>
</feature>
<keyword evidence="3" id="KW-1185">Reference proteome</keyword>
<dbReference type="EMBL" id="JANJYJ010000005">
    <property type="protein sequence ID" value="KAK3210572.1"/>
    <property type="molecule type" value="Genomic_DNA"/>
</dbReference>
<sequence length="130" mass="14306">MFTSPLSSPATNSYTSSTPPTSFDKPKGDKSGFRKLLGRYWMCFGPTKPKQKFADKSTKGHSNEAGHDNSYCAMSPEERDENLKAVISYCNDSKDADCGETEFVLSNIKASLKVAGVYKCKAISRTGNWK</sequence>
<comment type="caution">
    <text evidence="2">The sequence shown here is derived from an EMBL/GenBank/DDBJ whole genome shotgun (WGS) entry which is preliminary data.</text>
</comment>
<evidence type="ECO:0000256" key="1">
    <source>
        <dbReference type="SAM" id="MobiDB-lite"/>
    </source>
</evidence>
<feature type="region of interest" description="Disordered" evidence="1">
    <location>
        <begin position="1"/>
        <end position="30"/>
    </location>
</feature>
<organism evidence="2 3">
    <name type="scientific">Dipteronia sinensis</name>
    <dbReference type="NCBI Taxonomy" id="43782"/>
    <lineage>
        <taxon>Eukaryota</taxon>
        <taxon>Viridiplantae</taxon>
        <taxon>Streptophyta</taxon>
        <taxon>Embryophyta</taxon>
        <taxon>Tracheophyta</taxon>
        <taxon>Spermatophyta</taxon>
        <taxon>Magnoliopsida</taxon>
        <taxon>eudicotyledons</taxon>
        <taxon>Gunneridae</taxon>
        <taxon>Pentapetalae</taxon>
        <taxon>rosids</taxon>
        <taxon>malvids</taxon>
        <taxon>Sapindales</taxon>
        <taxon>Sapindaceae</taxon>
        <taxon>Hippocastanoideae</taxon>
        <taxon>Acereae</taxon>
        <taxon>Dipteronia</taxon>
    </lineage>
</organism>
<dbReference type="AlphaFoldDB" id="A0AAE0AC50"/>